<dbReference type="Gene3D" id="3.20.20.450">
    <property type="entry name" value="EAL domain"/>
    <property type="match status" value="1"/>
</dbReference>
<dbReference type="Pfam" id="PF00563">
    <property type="entry name" value="EAL"/>
    <property type="match status" value="1"/>
</dbReference>
<evidence type="ECO:0000259" key="4">
    <source>
        <dbReference type="PROSITE" id="PS50887"/>
    </source>
</evidence>
<dbReference type="PANTHER" id="PTHR44757:SF2">
    <property type="entry name" value="BIOFILM ARCHITECTURE MAINTENANCE PROTEIN MBAA"/>
    <property type="match status" value="1"/>
</dbReference>
<name>A0A7T1T956_9ACTN</name>
<dbReference type="Pfam" id="PF00990">
    <property type="entry name" value="GGDEF"/>
    <property type="match status" value="1"/>
</dbReference>
<dbReference type="NCBIfam" id="TIGR00229">
    <property type="entry name" value="sensory_box"/>
    <property type="match status" value="1"/>
</dbReference>
<sequence length="650" mass="70820">MIGTFPARIATQHLGPTARPIRTRRAPRRERLVNGPIEGPGRNSGESTGTSPQKITQRGRVRGGWHGRSEWRGRKRESDFRAAFNAARLAMAIVDSDGRVVSANDALGTLLGAAPDSLVSTSLTDLPSLGLDGSVIRNGLGVAARPHQVAPGTAPGAAVPRTATTWETSGVNCTRRLKNPDGHTFWAEISLMPTEHDGETLLSVADVTEQRELRDRLRHLEMHDPVTRLPNRTLFFERLATALSDTATGRVGICYLDLDGFKAVNDTMGHRVGDELLDAVARRLIQCAEDGGQRHLAARLGGDEFALLVDGSTGTEQLTTLAKATLKALQQPFDLGGQRLTVSASIGVVEREAEGTDPTQLMQDADTTLYWAKADGKARWTLFDPERNAHRMTRQALSSALRGAVERREFVLDYQPIVGLDDDRLVGVEALVRWQHPQFGKLGPNRFIGLAEENGAVVPLGRWVLEESCRQARKWMLAHPGPPAYVSVNVAVRQVWDSDLVADVRRVLEETGLPSSLLQLELTESAVMGSAGRPLQALHALSEMGVRIAIDDFGTGYSNLAYLSRLPVRVLKLDGSFVRGFRAARHPNPADETIVTALVRLAHQLGLTVTAECVENPSQADRLRRIGCDTGQGWHYAKPMPAHCIGALLR</sequence>
<dbReference type="SMART" id="SM00267">
    <property type="entry name" value="GGDEF"/>
    <property type="match status" value="1"/>
</dbReference>
<dbReference type="InterPro" id="IPR000160">
    <property type="entry name" value="GGDEF_dom"/>
</dbReference>
<dbReference type="CDD" id="cd01949">
    <property type="entry name" value="GGDEF"/>
    <property type="match status" value="1"/>
</dbReference>
<dbReference type="InterPro" id="IPR035919">
    <property type="entry name" value="EAL_sf"/>
</dbReference>
<dbReference type="SUPFAM" id="SSF55073">
    <property type="entry name" value="Nucleotide cyclase"/>
    <property type="match status" value="1"/>
</dbReference>
<feature type="compositionally biased region" description="Polar residues" evidence="1">
    <location>
        <begin position="44"/>
        <end position="56"/>
    </location>
</feature>
<evidence type="ECO:0000259" key="3">
    <source>
        <dbReference type="PROSITE" id="PS50883"/>
    </source>
</evidence>
<dbReference type="InterPro" id="IPR052155">
    <property type="entry name" value="Biofilm_reg_signaling"/>
</dbReference>
<evidence type="ECO:0000313" key="5">
    <source>
        <dbReference type="EMBL" id="QPP08690.1"/>
    </source>
</evidence>
<dbReference type="EMBL" id="CP048882">
    <property type="protein sequence ID" value="QPP08690.1"/>
    <property type="molecule type" value="Genomic_DNA"/>
</dbReference>
<dbReference type="SUPFAM" id="SSF141868">
    <property type="entry name" value="EAL domain-like"/>
    <property type="match status" value="1"/>
</dbReference>
<dbReference type="Pfam" id="PF13426">
    <property type="entry name" value="PAS_9"/>
    <property type="match status" value="1"/>
</dbReference>
<dbReference type="InterPro" id="IPR000014">
    <property type="entry name" value="PAS"/>
</dbReference>
<dbReference type="PROSITE" id="PS50112">
    <property type="entry name" value="PAS"/>
    <property type="match status" value="1"/>
</dbReference>
<dbReference type="AlphaFoldDB" id="A0A7T1T956"/>
<gene>
    <name evidence="5" type="ORF">G4Z16_22355</name>
</gene>
<feature type="domain" description="PAS" evidence="2">
    <location>
        <begin position="76"/>
        <end position="123"/>
    </location>
</feature>
<dbReference type="NCBIfam" id="TIGR00254">
    <property type="entry name" value="GGDEF"/>
    <property type="match status" value="1"/>
</dbReference>
<protein>
    <submittedName>
        <fullName evidence="5">EAL domain-containing protein</fullName>
    </submittedName>
</protein>
<dbReference type="CDD" id="cd01948">
    <property type="entry name" value="EAL"/>
    <property type="match status" value="1"/>
</dbReference>
<feature type="region of interest" description="Disordered" evidence="1">
    <location>
        <begin position="1"/>
        <end position="70"/>
    </location>
</feature>
<dbReference type="PROSITE" id="PS50887">
    <property type="entry name" value="GGDEF"/>
    <property type="match status" value="1"/>
</dbReference>
<keyword evidence="6" id="KW-1185">Reference proteome</keyword>
<dbReference type="InterPro" id="IPR035965">
    <property type="entry name" value="PAS-like_dom_sf"/>
</dbReference>
<dbReference type="PANTHER" id="PTHR44757">
    <property type="entry name" value="DIGUANYLATE CYCLASE DGCP"/>
    <property type="match status" value="1"/>
</dbReference>
<dbReference type="KEGG" id="sbat:G4Z16_22355"/>
<feature type="domain" description="GGDEF" evidence="4">
    <location>
        <begin position="249"/>
        <end position="385"/>
    </location>
</feature>
<dbReference type="InterPro" id="IPR001633">
    <property type="entry name" value="EAL_dom"/>
</dbReference>
<reference evidence="6" key="1">
    <citation type="submission" date="2020-02" db="EMBL/GenBank/DDBJ databases">
        <title>Streptomyces sp. ASO4wet.</title>
        <authorList>
            <person name="Risdian C."/>
            <person name="Landwehr W."/>
            <person name="Schupp P."/>
            <person name="Wink J."/>
        </authorList>
    </citation>
    <scope>NUCLEOTIDE SEQUENCE [LARGE SCALE GENOMIC DNA]</scope>
    <source>
        <strain evidence="6">ASO4wet</strain>
    </source>
</reference>
<dbReference type="InterPro" id="IPR043128">
    <property type="entry name" value="Rev_trsase/Diguanyl_cyclase"/>
</dbReference>
<dbReference type="PROSITE" id="PS50883">
    <property type="entry name" value="EAL"/>
    <property type="match status" value="1"/>
</dbReference>
<organism evidence="5 6">
    <name type="scientific">Streptomyces bathyalis</name>
    <dbReference type="NCBI Taxonomy" id="2710756"/>
    <lineage>
        <taxon>Bacteria</taxon>
        <taxon>Bacillati</taxon>
        <taxon>Actinomycetota</taxon>
        <taxon>Actinomycetes</taxon>
        <taxon>Kitasatosporales</taxon>
        <taxon>Streptomycetaceae</taxon>
        <taxon>Streptomyces</taxon>
    </lineage>
</organism>
<dbReference type="SMART" id="SM00052">
    <property type="entry name" value="EAL"/>
    <property type="match status" value="1"/>
</dbReference>
<feature type="domain" description="EAL" evidence="3">
    <location>
        <begin position="394"/>
        <end position="650"/>
    </location>
</feature>
<accession>A0A7T1T956</accession>
<evidence type="ECO:0000256" key="1">
    <source>
        <dbReference type="SAM" id="MobiDB-lite"/>
    </source>
</evidence>
<evidence type="ECO:0000259" key="2">
    <source>
        <dbReference type="PROSITE" id="PS50112"/>
    </source>
</evidence>
<proteinExistence type="predicted"/>
<dbReference type="SUPFAM" id="SSF55785">
    <property type="entry name" value="PYP-like sensor domain (PAS domain)"/>
    <property type="match status" value="1"/>
</dbReference>
<dbReference type="InterPro" id="IPR029787">
    <property type="entry name" value="Nucleotide_cyclase"/>
</dbReference>
<dbReference type="Proteomes" id="UP000595046">
    <property type="component" value="Chromosome"/>
</dbReference>
<dbReference type="Gene3D" id="3.30.450.20">
    <property type="entry name" value="PAS domain"/>
    <property type="match status" value="1"/>
</dbReference>
<evidence type="ECO:0000313" key="6">
    <source>
        <dbReference type="Proteomes" id="UP000595046"/>
    </source>
</evidence>
<dbReference type="Gene3D" id="3.30.70.270">
    <property type="match status" value="1"/>
</dbReference>